<dbReference type="EMBL" id="BMAU01021233">
    <property type="protein sequence ID" value="GFY02399.1"/>
    <property type="molecule type" value="Genomic_DNA"/>
</dbReference>
<accession>A0A8X6RWH7</accession>
<organism evidence="1 2">
    <name type="scientific">Trichonephila clavipes</name>
    <name type="common">Golden silk orbweaver</name>
    <name type="synonym">Nephila clavipes</name>
    <dbReference type="NCBI Taxonomy" id="2585209"/>
    <lineage>
        <taxon>Eukaryota</taxon>
        <taxon>Metazoa</taxon>
        <taxon>Ecdysozoa</taxon>
        <taxon>Arthropoda</taxon>
        <taxon>Chelicerata</taxon>
        <taxon>Arachnida</taxon>
        <taxon>Araneae</taxon>
        <taxon>Araneomorphae</taxon>
        <taxon>Entelegynae</taxon>
        <taxon>Araneoidea</taxon>
        <taxon>Nephilidae</taxon>
        <taxon>Trichonephila</taxon>
    </lineage>
</organism>
<protein>
    <submittedName>
        <fullName evidence="1">Uncharacterized protein</fullName>
    </submittedName>
</protein>
<proteinExistence type="predicted"/>
<comment type="caution">
    <text evidence="1">The sequence shown here is derived from an EMBL/GenBank/DDBJ whole genome shotgun (WGS) entry which is preliminary data.</text>
</comment>
<reference evidence="1" key="1">
    <citation type="submission" date="2020-08" db="EMBL/GenBank/DDBJ databases">
        <title>Multicomponent nature underlies the extraordinary mechanical properties of spider dragline silk.</title>
        <authorList>
            <person name="Kono N."/>
            <person name="Nakamura H."/>
            <person name="Mori M."/>
            <person name="Yoshida Y."/>
            <person name="Ohtoshi R."/>
            <person name="Malay A.D."/>
            <person name="Moran D.A.P."/>
            <person name="Tomita M."/>
            <person name="Numata K."/>
            <person name="Arakawa K."/>
        </authorList>
    </citation>
    <scope>NUCLEOTIDE SEQUENCE</scope>
</reference>
<evidence type="ECO:0000313" key="2">
    <source>
        <dbReference type="Proteomes" id="UP000887159"/>
    </source>
</evidence>
<evidence type="ECO:0000313" key="1">
    <source>
        <dbReference type="EMBL" id="GFY02399.1"/>
    </source>
</evidence>
<dbReference type="AlphaFoldDB" id="A0A8X6RWH7"/>
<keyword evidence="2" id="KW-1185">Reference proteome</keyword>
<sequence>MREIHSDVMKGRGFTEASLGEKGRYNKEGRHWGTEKEIDEASKSESYRIDNFLPSNVVEGSDYELIQST</sequence>
<dbReference type="Proteomes" id="UP000887159">
    <property type="component" value="Unassembled WGS sequence"/>
</dbReference>
<gene>
    <name evidence="1" type="ORF">TNCV_3502801</name>
</gene>
<name>A0A8X6RWH7_TRICX</name>